<proteinExistence type="inferred from homology"/>
<gene>
    <name evidence="4" type="ORF">CRG98_019715</name>
</gene>
<comment type="caution">
    <text evidence="4">The sequence shown here is derived from an EMBL/GenBank/DDBJ whole genome shotgun (WGS) entry which is preliminary data.</text>
</comment>
<evidence type="ECO:0000256" key="3">
    <source>
        <dbReference type="ARBA" id="ARBA00022604"/>
    </source>
</evidence>
<accession>A0A2I0JUK8</accession>
<dbReference type="STRING" id="22663.A0A2I0JUK8"/>
<dbReference type="PANTHER" id="PTHR31374:SF281">
    <property type="entry name" value="INDOLE-3-ACETIC ACID-INDUCED PROTEIN ARG7-LIKE"/>
    <property type="match status" value="1"/>
</dbReference>
<organism evidence="4 5">
    <name type="scientific">Punica granatum</name>
    <name type="common">Pomegranate</name>
    <dbReference type="NCBI Taxonomy" id="22663"/>
    <lineage>
        <taxon>Eukaryota</taxon>
        <taxon>Viridiplantae</taxon>
        <taxon>Streptophyta</taxon>
        <taxon>Embryophyta</taxon>
        <taxon>Tracheophyta</taxon>
        <taxon>Spermatophyta</taxon>
        <taxon>Magnoliopsida</taxon>
        <taxon>eudicotyledons</taxon>
        <taxon>Gunneridae</taxon>
        <taxon>Pentapetalae</taxon>
        <taxon>rosids</taxon>
        <taxon>malvids</taxon>
        <taxon>Myrtales</taxon>
        <taxon>Lythraceae</taxon>
        <taxon>Punica</taxon>
    </lineage>
</organism>
<evidence type="ECO:0000256" key="1">
    <source>
        <dbReference type="ARBA" id="ARBA00006974"/>
    </source>
</evidence>
<dbReference type="EMBL" id="PGOL01001226">
    <property type="protein sequence ID" value="PKI59942.1"/>
    <property type="molecule type" value="Genomic_DNA"/>
</dbReference>
<dbReference type="AlphaFoldDB" id="A0A2I0JUK8"/>
<evidence type="ECO:0000313" key="4">
    <source>
        <dbReference type="EMBL" id="PKI59942.1"/>
    </source>
</evidence>
<dbReference type="Pfam" id="PF02519">
    <property type="entry name" value="Auxin_inducible"/>
    <property type="match status" value="1"/>
</dbReference>
<protein>
    <submittedName>
        <fullName evidence="4">Uncharacterized protein</fullName>
    </submittedName>
</protein>
<keyword evidence="2" id="KW-0217">Developmental protein</keyword>
<comment type="similarity">
    <text evidence="1">Belongs to the ARG7 family.</text>
</comment>
<dbReference type="PANTHER" id="PTHR31374">
    <property type="entry name" value="AUXIN-INDUCED PROTEIN-LIKE-RELATED"/>
    <property type="match status" value="1"/>
</dbReference>
<dbReference type="InterPro" id="IPR003676">
    <property type="entry name" value="SAUR_fam"/>
</dbReference>
<keyword evidence="5" id="KW-1185">Reference proteome</keyword>
<sequence>MKKEHEEEGRRLIRAPKGHFVVYVGEDLRRFVVPLAYLKHTAFKQLMQSAADEFEYSYSRGIVLPCDEATFCRVTRSLASSTSPPS</sequence>
<dbReference type="Proteomes" id="UP000233551">
    <property type="component" value="Unassembled WGS sequence"/>
</dbReference>
<evidence type="ECO:0000256" key="2">
    <source>
        <dbReference type="ARBA" id="ARBA00022473"/>
    </source>
</evidence>
<dbReference type="GO" id="GO:0009733">
    <property type="term" value="P:response to auxin"/>
    <property type="evidence" value="ECO:0007669"/>
    <property type="project" value="InterPro"/>
</dbReference>
<reference evidence="4 5" key="1">
    <citation type="submission" date="2017-11" db="EMBL/GenBank/DDBJ databases">
        <title>De-novo sequencing of pomegranate (Punica granatum L.) genome.</title>
        <authorList>
            <person name="Akparov Z."/>
            <person name="Amiraslanov A."/>
            <person name="Hajiyeva S."/>
            <person name="Abbasov M."/>
            <person name="Kaur K."/>
            <person name="Hamwieh A."/>
            <person name="Solovyev V."/>
            <person name="Salamov A."/>
            <person name="Braich B."/>
            <person name="Kosarev P."/>
            <person name="Mahmoud A."/>
            <person name="Hajiyev E."/>
            <person name="Babayeva S."/>
            <person name="Izzatullayeva V."/>
            <person name="Mammadov A."/>
            <person name="Mammadov A."/>
            <person name="Sharifova S."/>
            <person name="Ojaghi J."/>
            <person name="Eynullazada K."/>
            <person name="Bayramov B."/>
            <person name="Abdulazimova A."/>
            <person name="Shahmuradov I."/>
        </authorList>
    </citation>
    <scope>NUCLEOTIDE SEQUENCE [LARGE SCALE GENOMIC DNA]</scope>
    <source>
        <strain evidence="5">cv. AG2017</strain>
        <tissue evidence="4">Leaf</tissue>
    </source>
</reference>
<evidence type="ECO:0000313" key="5">
    <source>
        <dbReference type="Proteomes" id="UP000233551"/>
    </source>
</evidence>
<keyword evidence="3" id="KW-0341">Growth regulation</keyword>
<name>A0A2I0JUK8_PUNGR</name>